<dbReference type="InterPro" id="IPR027434">
    <property type="entry name" value="Homing_endonucl"/>
</dbReference>
<sequence>MILYKNMKKTLILLKEIRNYKDGYHLSSKYWQEWKNKLPPLPSNLREIAIGMILSDACMYKKSNHALIKFEQGYLQEEFLLHLFSIFKLYCFMIEPGKRITLKGHRKSLTKSLWFKTFSHYSFTEIWNLFYIKLDYSNNYVKIIQEGLIYNNLTARGLAYWVMGDGSLQKDKKTMILHTQSYTKTENLILSKELNEKFYFSTEVISHKKIYWVIKFNSKDAHILHNLIKPYVHSSMSYKIPIDSS</sequence>
<proteinExistence type="predicted"/>
<dbReference type="Gene3D" id="3.10.28.10">
    <property type="entry name" value="Homing endonucleases"/>
    <property type="match status" value="2"/>
</dbReference>
<dbReference type="GeneID" id="65338542"/>
<dbReference type="GO" id="GO:0004519">
    <property type="term" value="F:endonuclease activity"/>
    <property type="evidence" value="ECO:0007669"/>
    <property type="project" value="UniProtKB-KW"/>
</dbReference>
<dbReference type="AlphaFoldDB" id="A0A7T3PCS0"/>
<geneLocation type="mitochondrion" evidence="3"/>
<dbReference type="RefSeq" id="YP_010130210.1">
    <property type="nucleotide sequence ID" value="NC_056336.1"/>
</dbReference>
<protein>
    <submittedName>
        <fullName evidence="3">LAGLIDADG endonuclease</fullName>
    </submittedName>
</protein>
<evidence type="ECO:0000259" key="2">
    <source>
        <dbReference type="Pfam" id="PF03161"/>
    </source>
</evidence>
<name>A0A7T3PCS0_9AGAR</name>
<organism evidence="3">
    <name type="scientific">Clavaria fumosa</name>
    <dbReference type="NCBI Taxonomy" id="264083"/>
    <lineage>
        <taxon>Eukaryota</taxon>
        <taxon>Fungi</taxon>
        <taxon>Dikarya</taxon>
        <taxon>Basidiomycota</taxon>
        <taxon>Agaricomycotina</taxon>
        <taxon>Agaricomycetes</taxon>
        <taxon>Agaricomycetidae</taxon>
        <taxon>Agaricales</taxon>
        <taxon>Clavariineae</taxon>
        <taxon>Clavariaceae</taxon>
        <taxon>Clavaria</taxon>
    </lineage>
</organism>
<keyword evidence="3" id="KW-0540">Nuclease</keyword>
<evidence type="ECO:0000313" key="3">
    <source>
        <dbReference type="EMBL" id="QPZ51112.1"/>
    </source>
</evidence>
<evidence type="ECO:0000256" key="1">
    <source>
        <dbReference type="ARBA" id="ARBA00002670"/>
    </source>
</evidence>
<dbReference type="SUPFAM" id="SSF55608">
    <property type="entry name" value="Homing endonucleases"/>
    <property type="match status" value="1"/>
</dbReference>
<keyword evidence="3" id="KW-0255">Endonuclease</keyword>
<gene>
    <name evidence="3" type="primary">orf245</name>
</gene>
<accession>A0A7T3PCS0</accession>
<keyword evidence="3" id="KW-0378">Hydrolase</keyword>
<dbReference type="EMBL" id="MT114157">
    <property type="protein sequence ID" value="QPZ51112.1"/>
    <property type="molecule type" value="Genomic_DNA"/>
</dbReference>
<dbReference type="Pfam" id="PF03161">
    <property type="entry name" value="LAGLIDADG_2"/>
    <property type="match status" value="1"/>
</dbReference>
<keyword evidence="3" id="KW-0496">Mitochondrion</keyword>
<reference evidence="3" key="1">
    <citation type="journal article" date="2020" name="IMA Fungus">
        <title>The 256 kb mitochondrial genome of Clavaria fumosa is the largest among phylum Basidiomycota and is rich in introns and intronic ORFs.</title>
        <authorList>
            <person name="Wang X."/>
            <person name="Wang Y."/>
            <person name="Yao W."/>
            <person name="Shen J."/>
            <person name="Chen M."/>
            <person name="Gao M."/>
            <person name="Ren J."/>
            <person name="Li Q."/>
            <person name="Liu N."/>
        </authorList>
    </citation>
    <scope>NUCLEOTIDE SEQUENCE</scope>
</reference>
<comment type="function">
    <text evidence="1">Mitochondrial DNA endonuclease involved in intron homing.</text>
</comment>
<dbReference type="InterPro" id="IPR004860">
    <property type="entry name" value="LAGLIDADG_dom"/>
</dbReference>
<feature type="domain" description="Homing endonuclease LAGLIDADG" evidence="2">
    <location>
        <begin position="46"/>
        <end position="223"/>
    </location>
</feature>